<dbReference type="InterPro" id="IPR050097">
    <property type="entry name" value="Ferredoxin-NADP_redctase_2"/>
</dbReference>
<dbReference type="EMBL" id="NEVP01000008">
    <property type="protein sequence ID" value="OZI49251.1"/>
    <property type="molecule type" value="Genomic_DNA"/>
</dbReference>
<dbReference type="Gene3D" id="3.50.50.60">
    <property type="entry name" value="FAD/NAD(P)-binding domain"/>
    <property type="match status" value="2"/>
</dbReference>
<dbReference type="GO" id="GO:0016491">
    <property type="term" value="F:oxidoreductase activity"/>
    <property type="evidence" value="ECO:0007669"/>
    <property type="project" value="UniProtKB-KW"/>
</dbReference>
<dbReference type="RefSeq" id="WP_094801106.1">
    <property type="nucleotide sequence ID" value="NZ_NEVP01000008.1"/>
</dbReference>
<keyword evidence="2" id="KW-0560">Oxidoreductase</keyword>
<evidence type="ECO:0000256" key="2">
    <source>
        <dbReference type="ARBA" id="ARBA00023002"/>
    </source>
</evidence>
<evidence type="ECO:0000313" key="5">
    <source>
        <dbReference type="Proteomes" id="UP000216913"/>
    </source>
</evidence>
<evidence type="ECO:0000256" key="1">
    <source>
        <dbReference type="ARBA" id="ARBA00022630"/>
    </source>
</evidence>
<keyword evidence="5" id="KW-1185">Reference proteome</keyword>
<gene>
    <name evidence="4" type="ORF">CAL25_14540</name>
</gene>
<dbReference type="OrthoDB" id="9786503at2"/>
<evidence type="ECO:0000313" key="4">
    <source>
        <dbReference type="EMBL" id="OZI49251.1"/>
    </source>
</evidence>
<dbReference type="InterPro" id="IPR023753">
    <property type="entry name" value="FAD/NAD-binding_dom"/>
</dbReference>
<dbReference type="PRINTS" id="PR00469">
    <property type="entry name" value="PNDRDTASEII"/>
</dbReference>
<reference evidence="4 5" key="1">
    <citation type="submission" date="2017-05" db="EMBL/GenBank/DDBJ databases">
        <title>Complete and WGS of Bordetella genogroups.</title>
        <authorList>
            <person name="Spilker T."/>
            <person name="LiPuma J."/>
        </authorList>
    </citation>
    <scope>NUCLEOTIDE SEQUENCE [LARGE SCALE GENOMIC DNA]</scope>
    <source>
        <strain evidence="4 5">AU10456</strain>
    </source>
</reference>
<protein>
    <submittedName>
        <fullName evidence="4">Thioredoxin reductase</fullName>
    </submittedName>
</protein>
<comment type="caution">
    <text evidence="4">The sequence shown here is derived from an EMBL/GenBank/DDBJ whole genome shotgun (WGS) entry which is preliminary data.</text>
</comment>
<dbReference type="PANTHER" id="PTHR48105">
    <property type="entry name" value="THIOREDOXIN REDUCTASE 1-RELATED-RELATED"/>
    <property type="match status" value="1"/>
</dbReference>
<sequence length="296" mass="31100">MFHDALIIGGSYAGMAAALQLARARRRVLVVDAGQRRNRYAAHSHGFLTRDGESPAAIADIARQQLMAYDTVTWIDGTAESAERIEGGFSVTIGKTGAARARRLILATGLRDHLPELPGLAERWGRSAFMCPYCDGYELDRGPVGVLATSALAMHQALLLPDWGPTTLLLNGAFVPDADQAAQLAARGVVLEPAPVLRLEGKADVVMGDGRTLSFAAVFVATRIELASPIGASLGCALDDWPQGRTLRTDALKATTVEGVYACGDAIRAAGSVSLAVADGAMAGMAVHRSLVFPAH</sequence>
<proteinExistence type="predicted"/>
<dbReference type="Proteomes" id="UP000216913">
    <property type="component" value="Unassembled WGS sequence"/>
</dbReference>
<keyword evidence="1" id="KW-0285">Flavoprotein</keyword>
<accession>A0A261TIY1</accession>
<dbReference type="InterPro" id="IPR036188">
    <property type="entry name" value="FAD/NAD-bd_sf"/>
</dbReference>
<dbReference type="PRINTS" id="PR00368">
    <property type="entry name" value="FADPNR"/>
</dbReference>
<dbReference type="AlphaFoldDB" id="A0A261TIY1"/>
<dbReference type="Pfam" id="PF07992">
    <property type="entry name" value="Pyr_redox_2"/>
    <property type="match status" value="1"/>
</dbReference>
<evidence type="ECO:0000259" key="3">
    <source>
        <dbReference type="Pfam" id="PF07992"/>
    </source>
</evidence>
<dbReference type="SUPFAM" id="SSF51905">
    <property type="entry name" value="FAD/NAD(P)-binding domain"/>
    <property type="match status" value="1"/>
</dbReference>
<feature type="domain" description="FAD/NAD(P)-binding" evidence="3">
    <location>
        <begin position="4"/>
        <end position="280"/>
    </location>
</feature>
<name>A0A261TIY1_9BORD</name>
<organism evidence="4 5">
    <name type="scientific">Bordetella genomosp. 5</name>
    <dbReference type="NCBI Taxonomy" id="1395608"/>
    <lineage>
        <taxon>Bacteria</taxon>
        <taxon>Pseudomonadati</taxon>
        <taxon>Pseudomonadota</taxon>
        <taxon>Betaproteobacteria</taxon>
        <taxon>Burkholderiales</taxon>
        <taxon>Alcaligenaceae</taxon>
        <taxon>Bordetella</taxon>
    </lineage>
</organism>